<dbReference type="AlphaFoldDB" id="A0AA38X3V4"/>
<accession>A0AA38X3V4</accession>
<evidence type="ECO:0000313" key="2">
    <source>
        <dbReference type="Proteomes" id="UP001172673"/>
    </source>
</evidence>
<sequence length="96" mass="10725">MAPQESPFTDRLAVHIHSNNNFVDRLLQLPVRELRTHAAQNAAADTLSTGKRNQRTGAVAVQRLEKEMEALTDPEMLSPARAYQQGLKDGVYSFAY</sequence>
<organism evidence="1 2">
    <name type="scientific">Cladophialophora chaetospira</name>
    <dbReference type="NCBI Taxonomy" id="386627"/>
    <lineage>
        <taxon>Eukaryota</taxon>
        <taxon>Fungi</taxon>
        <taxon>Dikarya</taxon>
        <taxon>Ascomycota</taxon>
        <taxon>Pezizomycotina</taxon>
        <taxon>Eurotiomycetes</taxon>
        <taxon>Chaetothyriomycetidae</taxon>
        <taxon>Chaetothyriales</taxon>
        <taxon>Herpotrichiellaceae</taxon>
        <taxon>Cladophialophora</taxon>
    </lineage>
</organism>
<evidence type="ECO:0000313" key="1">
    <source>
        <dbReference type="EMBL" id="KAJ9606347.1"/>
    </source>
</evidence>
<reference evidence="1" key="1">
    <citation type="submission" date="2022-10" db="EMBL/GenBank/DDBJ databases">
        <title>Culturing micro-colonial fungi from biological soil crusts in the Mojave desert and describing Neophaeococcomyces mojavensis, and introducing the new genera and species Taxawa tesnikishii.</title>
        <authorList>
            <person name="Kurbessoian T."/>
            <person name="Stajich J.E."/>
        </authorList>
    </citation>
    <scope>NUCLEOTIDE SEQUENCE</scope>
    <source>
        <strain evidence="1">TK_41</strain>
    </source>
</reference>
<comment type="caution">
    <text evidence="1">The sequence shown here is derived from an EMBL/GenBank/DDBJ whole genome shotgun (WGS) entry which is preliminary data.</text>
</comment>
<keyword evidence="2" id="KW-1185">Reference proteome</keyword>
<proteinExistence type="predicted"/>
<dbReference type="EMBL" id="JAPDRK010000014">
    <property type="protein sequence ID" value="KAJ9606347.1"/>
    <property type="molecule type" value="Genomic_DNA"/>
</dbReference>
<protein>
    <submittedName>
        <fullName evidence="1">Uncharacterized protein</fullName>
    </submittedName>
</protein>
<dbReference type="Proteomes" id="UP001172673">
    <property type="component" value="Unassembled WGS sequence"/>
</dbReference>
<name>A0AA38X3V4_9EURO</name>
<gene>
    <name evidence="1" type="ORF">H2200_009308</name>
</gene>